<gene>
    <name evidence="3" type="ORF">GLOTRDRAFT_129139</name>
</gene>
<dbReference type="KEGG" id="gtr:GLOTRDRAFT_129139"/>
<organism evidence="3 4">
    <name type="scientific">Gloeophyllum trabeum (strain ATCC 11539 / FP-39264 / Madison 617)</name>
    <name type="common">Brown rot fungus</name>
    <dbReference type="NCBI Taxonomy" id="670483"/>
    <lineage>
        <taxon>Eukaryota</taxon>
        <taxon>Fungi</taxon>
        <taxon>Dikarya</taxon>
        <taxon>Basidiomycota</taxon>
        <taxon>Agaricomycotina</taxon>
        <taxon>Agaricomycetes</taxon>
        <taxon>Gloeophyllales</taxon>
        <taxon>Gloeophyllaceae</taxon>
        <taxon>Gloeophyllum</taxon>
    </lineage>
</organism>
<dbReference type="PROSITE" id="PS51257">
    <property type="entry name" value="PROKAR_LIPOPROTEIN"/>
    <property type="match status" value="1"/>
</dbReference>
<evidence type="ECO:0000256" key="2">
    <source>
        <dbReference type="SAM" id="SignalP"/>
    </source>
</evidence>
<reference evidence="3 4" key="1">
    <citation type="journal article" date="2012" name="Science">
        <title>The Paleozoic origin of enzymatic lignin decomposition reconstructed from 31 fungal genomes.</title>
        <authorList>
            <person name="Floudas D."/>
            <person name="Binder M."/>
            <person name="Riley R."/>
            <person name="Barry K."/>
            <person name="Blanchette R.A."/>
            <person name="Henrissat B."/>
            <person name="Martinez A.T."/>
            <person name="Otillar R."/>
            <person name="Spatafora J.W."/>
            <person name="Yadav J.S."/>
            <person name="Aerts A."/>
            <person name="Benoit I."/>
            <person name="Boyd A."/>
            <person name="Carlson A."/>
            <person name="Copeland A."/>
            <person name="Coutinho P.M."/>
            <person name="de Vries R.P."/>
            <person name="Ferreira P."/>
            <person name="Findley K."/>
            <person name="Foster B."/>
            <person name="Gaskell J."/>
            <person name="Glotzer D."/>
            <person name="Gorecki P."/>
            <person name="Heitman J."/>
            <person name="Hesse C."/>
            <person name="Hori C."/>
            <person name="Igarashi K."/>
            <person name="Jurgens J.A."/>
            <person name="Kallen N."/>
            <person name="Kersten P."/>
            <person name="Kohler A."/>
            <person name="Kuees U."/>
            <person name="Kumar T.K.A."/>
            <person name="Kuo A."/>
            <person name="LaButti K."/>
            <person name="Larrondo L.F."/>
            <person name="Lindquist E."/>
            <person name="Ling A."/>
            <person name="Lombard V."/>
            <person name="Lucas S."/>
            <person name="Lundell T."/>
            <person name="Martin R."/>
            <person name="McLaughlin D.J."/>
            <person name="Morgenstern I."/>
            <person name="Morin E."/>
            <person name="Murat C."/>
            <person name="Nagy L.G."/>
            <person name="Nolan M."/>
            <person name="Ohm R.A."/>
            <person name="Patyshakuliyeva A."/>
            <person name="Rokas A."/>
            <person name="Ruiz-Duenas F.J."/>
            <person name="Sabat G."/>
            <person name="Salamov A."/>
            <person name="Samejima M."/>
            <person name="Schmutz J."/>
            <person name="Slot J.C."/>
            <person name="St John F."/>
            <person name="Stenlid J."/>
            <person name="Sun H."/>
            <person name="Sun S."/>
            <person name="Syed K."/>
            <person name="Tsang A."/>
            <person name="Wiebenga A."/>
            <person name="Young D."/>
            <person name="Pisabarro A."/>
            <person name="Eastwood D.C."/>
            <person name="Martin F."/>
            <person name="Cullen D."/>
            <person name="Grigoriev I.V."/>
            <person name="Hibbett D.S."/>
        </authorList>
    </citation>
    <scope>NUCLEOTIDE SEQUENCE [LARGE SCALE GENOMIC DNA]</scope>
    <source>
        <strain evidence="3 4">ATCC 11539</strain>
    </source>
</reference>
<dbReference type="GeneID" id="19301852"/>
<feature type="region of interest" description="Disordered" evidence="1">
    <location>
        <begin position="63"/>
        <end position="91"/>
    </location>
</feature>
<feature type="signal peptide" evidence="2">
    <location>
        <begin position="1"/>
        <end position="20"/>
    </location>
</feature>
<accession>S7Q7F3</accession>
<dbReference type="eggNOG" id="ENOG502T1VD">
    <property type="taxonomic scope" value="Eukaryota"/>
</dbReference>
<evidence type="ECO:0000313" key="3">
    <source>
        <dbReference type="EMBL" id="EPQ55936.1"/>
    </source>
</evidence>
<dbReference type="OrthoDB" id="2996686at2759"/>
<keyword evidence="2" id="KW-0732">Signal</keyword>
<dbReference type="HOGENOM" id="CLU_940264_0_0_1"/>
<dbReference type="AlphaFoldDB" id="S7Q7F3"/>
<feature type="chain" id="PRO_5004555872" evidence="2">
    <location>
        <begin position="21"/>
        <end position="296"/>
    </location>
</feature>
<sequence>MRPFALFTTLVIAACVFVQGAPVSEVGLQTTDGAFELEAASHQFDARTTKAKVAKKPASAAAAASAPKGAGAKPVGKTTADSSTKSAKKTSSTPAKKCAALQGCAGCTANSACGFSKTTFKCESKKHTGQITAENKQGCALMNQMQGLFQAVNGKSAAGVIPAAVASEFNHISGHVLKGEASNPDAGRHTKSAWLATHKNQTPTTQNAKTHILQFPPLKTVWDDGFYDDTDIKNMCAISIALRKKAGSARASFVVQTPFGTPICVETFTQGTGSCFPVGTDKPKQGLGQQCGQGQD</sequence>
<evidence type="ECO:0000313" key="4">
    <source>
        <dbReference type="Proteomes" id="UP000030669"/>
    </source>
</evidence>
<name>S7Q7F3_GLOTA</name>
<dbReference type="RefSeq" id="XP_007865951.1">
    <property type="nucleotide sequence ID" value="XM_007867760.1"/>
</dbReference>
<protein>
    <submittedName>
        <fullName evidence="3">Uncharacterized protein</fullName>
    </submittedName>
</protein>
<dbReference type="EMBL" id="KB469301">
    <property type="protein sequence ID" value="EPQ55936.1"/>
    <property type="molecule type" value="Genomic_DNA"/>
</dbReference>
<proteinExistence type="predicted"/>
<dbReference type="Proteomes" id="UP000030669">
    <property type="component" value="Unassembled WGS sequence"/>
</dbReference>
<evidence type="ECO:0000256" key="1">
    <source>
        <dbReference type="SAM" id="MobiDB-lite"/>
    </source>
</evidence>
<keyword evidence="4" id="KW-1185">Reference proteome</keyword>